<dbReference type="Proteomes" id="UP001420932">
    <property type="component" value="Unassembled WGS sequence"/>
</dbReference>
<organism evidence="1 2">
    <name type="scientific">Stephania yunnanensis</name>
    <dbReference type="NCBI Taxonomy" id="152371"/>
    <lineage>
        <taxon>Eukaryota</taxon>
        <taxon>Viridiplantae</taxon>
        <taxon>Streptophyta</taxon>
        <taxon>Embryophyta</taxon>
        <taxon>Tracheophyta</taxon>
        <taxon>Spermatophyta</taxon>
        <taxon>Magnoliopsida</taxon>
        <taxon>Ranunculales</taxon>
        <taxon>Menispermaceae</taxon>
        <taxon>Menispermoideae</taxon>
        <taxon>Cissampelideae</taxon>
        <taxon>Stephania</taxon>
    </lineage>
</organism>
<reference evidence="1 2" key="1">
    <citation type="submission" date="2024-01" db="EMBL/GenBank/DDBJ databases">
        <title>Genome assemblies of Stephania.</title>
        <authorList>
            <person name="Yang L."/>
        </authorList>
    </citation>
    <scope>NUCLEOTIDE SEQUENCE [LARGE SCALE GENOMIC DNA]</scope>
    <source>
        <strain evidence="1">YNDBR</strain>
        <tissue evidence="1">Leaf</tissue>
    </source>
</reference>
<accession>A0AAP0K115</accession>
<sequence>MIDPFEFHFPLKADCLYSNYPSRFLPSNFLHSYVEGRSIGIRAIKRSIRPLSGLKSTVLMLVCESFHGMKKEFRAEKEISTFLLSCIISLCISVDACLCCFSS</sequence>
<comment type="caution">
    <text evidence="1">The sequence shown here is derived from an EMBL/GenBank/DDBJ whole genome shotgun (WGS) entry which is preliminary data.</text>
</comment>
<name>A0AAP0K115_9MAGN</name>
<evidence type="ECO:0000313" key="2">
    <source>
        <dbReference type="Proteomes" id="UP001420932"/>
    </source>
</evidence>
<dbReference type="EMBL" id="JBBNAF010000005">
    <property type="protein sequence ID" value="KAK9142577.1"/>
    <property type="molecule type" value="Genomic_DNA"/>
</dbReference>
<gene>
    <name evidence="1" type="ORF">Syun_011977</name>
</gene>
<proteinExistence type="predicted"/>
<evidence type="ECO:0000313" key="1">
    <source>
        <dbReference type="EMBL" id="KAK9142577.1"/>
    </source>
</evidence>
<protein>
    <submittedName>
        <fullName evidence="1">Uncharacterized protein</fullName>
    </submittedName>
</protein>
<keyword evidence="2" id="KW-1185">Reference proteome</keyword>
<dbReference type="AlphaFoldDB" id="A0AAP0K115"/>